<keyword evidence="2" id="KW-0732">Signal</keyword>
<dbReference type="EMBL" id="JAFLVR010000052">
    <property type="protein sequence ID" value="MBO0454285.1"/>
    <property type="molecule type" value="Genomic_DNA"/>
</dbReference>
<feature type="signal peptide" evidence="2">
    <location>
        <begin position="1"/>
        <end position="23"/>
    </location>
</feature>
<feature type="chain" id="PRO_5047486925" description="Gram-positive pilin subunit D1 N-terminal domain-containing protein" evidence="2">
    <location>
        <begin position="24"/>
        <end position="251"/>
    </location>
</feature>
<gene>
    <name evidence="3" type="ORF">JZO85_18665</name>
</gene>
<evidence type="ECO:0000313" key="4">
    <source>
        <dbReference type="Proteomes" id="UP000664495"/>
    </source>
</evidence>
<dbReference type="Proteomes" id="UP000664495">
    <property type="component" value="Unassembled WGS sequence"/>
</dbReference>
<evidence type="ECO:0000313" key="3">
    <source>
        <dbReference type="EMBL" id="MBO0454285.1"/>
    </source>
</evidence>
<evidence type="ECO:0008006" key="5">
    <source>
        <dbReference type="Google" id="ProtNLM"/>
    </source>
</evidence>
<proteinExistence type="predicted"/>
<dbReference type="RefSeq" id="WP_207110021.1">
    <property type="nucleotide sequence ID" value="NZ_JAFLVR010000052.1"/>
</dbReference>
<name>A0ABS3HLG0_9ENTE</name>
<sequence length="251" mass="27940">MKKMILLLGLILGICNLGVTAFAEESQIEIQIDTRPEGKVIEGTEALTLDVYDLTEWRAKQSGNEKRDKEFILNTYSTKEKLADFVKAENLARINQAPLLLDDAGKTSVMLPRYQNGKDAAYLILSSGEKGKYFMLPIVAYLPQLMADSAREYTSLLFNCKYDEIPVIPPSSSTEPTTTPTKSTEPPITDSSGPRKIEPPNNGGRDPKSYPVKELPSTNELIRNYCFLGLLLMSVGLIGMHKNKGEKNYEK</sequence>
<evidence type="ECO:0000256" key="2">
    <source>
        <dbReference type="SAM" id="SignalP"/>
    </source>
</evidence>
<feature type="region of interest" description="Disordered" evidence="1">
    <location>
        <begin position="169"/>
        <end position="213"/>
    </location>
</feature>
<comment type="caution">
    <text evidence="3">The sequence shown here is derived from an EMBL/GenBank/DDBJ whole genome shotgun (WGS) entry which is preliminary data.</text>
</comment>
<feature type="compositionally biased region" description="Low complexity" evidence="1">
    <location>
        <begin position="170"/>
        <end position="189"/>
    </location>
</feature>
<accession>A0ABS3HLG0</accession>
<keyword evidence="4" id="KW-1185">Reference proteome</keyword>
<evidence type="ECO:0000256" key="1">
    <source>
        <dbReference type="SAM" id="MobiDB-lite"/>
    </source>
</evidence>
<protein>
    <recommendedName>
        <fullName evidence="5">Gram-positive pilin subunit D1 N-terminal domain-containing protein</fullName>
    </recommendedName>
</protein>
<organism evidence="3 4">
    <name type="scientific">Candidatus Enterococcus murrayae</name>
    <dbReference type="NCBI Taxonomy" id="2815321"/>
    <lineage>
        <taxon>Bacteria</taxon>
        <taxon>Bacillati</taxon>
        <taxon>Bacillota</taxon>
        <taxon>Bacilli</taxon>
        <taxon>Lactobacillales</taxon>
        <taxon>Enterococcaceae</taxon>
        <taxon>Enterococcus</taxon>
    </lineage>
</organism>
<reference evidence="3 4" key="1">
    <citation type="submission" date="2021-03" db="EMBL/GenBank/DDBJ databases">
        <title>Enterococcal diversity collection.</title>
        <authorList>
            <person name="Gilmore M.S."/>
            <person name="Schwartzman J."/>
            <person name="Van Tyne D."/>
            <person name="Martin M."/>
            <person name="Earl A.M."/>
            <person name="Manson A.L."/>
            <person name="Straub T."/>
            <person name="Salamzade R."/>
            <person name="Saavedra J."/>
            <person name="Lebreton F."/>
            <person name="Prichula J."/>
            <person name="Schaufler K."/>
            <person name="Gaca A."/>
            <person name="Sgardioli B."/>
            <person name="Wagenaar J."/>
            <person name="Strong T."/>
        </authorList>
    </citation>
    <scope>NUCLEOTIDE SEQUENCE [LARGE SCALE GENOMIC DNA]</scope>
    <source>
        <strain evidence="3 4">MJM16</strain>
    </source>
</reference>